<dbReference type="GO" id="GO:0030674">
    <property type="term" value="F:protein-macromolecule adaptor activity"/>
    <property type="evidence" value="ECO:0007669"/>
    <property type="project" value="TreeGrafter"/>
</dbReference>
<evidence type="ECO:0000313" key="5">
    <source>
        <dbReference type="Proteomes" id="UP001285441"/>
    </source>
</evidence>
<organism evidence="4 5">
    <name type="scientific">Podospora didyma</name>
    <dbReference type="NCBI Taxonomy" id="330526"/>
    <lineage>
        <taxon>Eukaryota</taxon>
        <taxon>Fungi</taxon>
        <taxon>Dikarya</taxon>
        <taxon>Ascomycota</taxon>
        <taxon>Pezizomycotina</taxon>
        <taxon>Sordariomycetes</taxon>
        <taxon>Sordariomycetidae</taxon>
        <taxon>Sordariales</taxon>
        <taxon>Podosporaceae</taxon>
        <taxon>Podospora</taxon>
    </lineage>
</organism>
<name>A0AAE0JYM3_9PEZI</name>
<dbReference type="GO" id="GO:0031625">
    <property type="term" value="F:ubiquitin protein ligase binding"/>
    <property type="evidence" value="ECO:0007669"/>
    <property type="project" value="TreeGrafter"/>
</dbReference>
<dbReference type="InterPro" id="IPR014752">
    <property type="entry name" value="Arrestin-like_C"/>
</dbReference>
<dbReference type="Pfam" id="PF02752">
    <property type="entry name" value="Arrestin_C"/>
    <property type="match status" value="1"/>
</dbReference>
<evidence type="ECO:0000256" key="1">
    <source>
        <dbReference type="ARBA" id="ARBA00005298"/>
    </source>
</evidence>
<gene>
    <name evidence="4" type="ORF">B0H63DRAFT_362891</name>
</gene>
<sequence length="490" mass="54477">MSSFNPINRLTGRHYFTLFEIRLENDPIIFHGNDREASGQLLKGTVVLCLSSPLKITGVQLSLTGTLQCSWTGTNGKLTGGSHQRFCKRATIFFHRWSLFTGIGANSSAEPSPSTANFKGVTLPTGNYEWPFELMLPGHTTESIDGIREVSITYELNTSIGRGKFAYDLHASKRVYIGRNLALPVYQLLQRTSFENTWPSKVAYSLMVPRNTCVIGSSISLDTRFKPLLRGLELTSITARLIEVYSISTASPGVCYDVRKFRREKEIAKWTILASRERHWRDQEGWLVYLSLIPPKTMKVHKDIDTHEVRINHKLSLAAILKNPDGNYSEVCITFSIKMVTSPSEALPGYGEHFLDQLYEGETRACNLQATQHQSTVVASLSLMGLSPRTPSSGLRNVTLETSQSNCSSGSMGLWGGRPAAAQLHPLRSTPVVNRDVFPGRNTQEHLNCFDMTELSKVPSYQTAVTTPVGPTMFMRSFGLPDYGASREPS</sequence>
<dbReference type="Pfam" id="PF00339">
    <property type="entry name" value="Arrestin_N"/>
    <property type="match status" value="1"/>
</dbReference>
<dbReference type="InterPro" id="IPR014756">
    <property type="entry name" value="Ig_E-set"/>
</dbReference>
<dbReference type="InterPro" id="IPR011021">
    <property type="entry name" value="Arrestin-like_N"/>
</dbReference>
<comment type="caution">
    <text evidence="4">The sequence shown here is derived from an EMBL/GenBank/DDBJ whole genome shotgun (WGS) entry which is preliminary data.</text>
</comment>
<evidence type="ECO:0000313" key="4">
    <source>
        <dbReference type="EMBL" id="KAK3366442.1"/>
    </source>
</evidence>
<keyword evidence="5" id="KW-1185">Reference proteome</keyword>
<comment type="subunit">
    <text evidence="2">Interacts with hulA.</text>
</comment>
<dbReference type="GO" id="GO:0070086">
    <property type="term" value="P:ubiquitin-dependent endocytosis"/>
    <property type="evidence" value="ECO:0007669"/>
    <property type="project" value="TreeGrafter"/>
</dbReference>
<proteinExistence type="inferred from homology"/>
<dbReference type="GO" id="GO:0005829">
    <property type="term" value="C:cytosol"/>
    <property type="evidence" value="ECO:0007669"/>
    <property type="project" value="TreeGrafter"/>
</dbReference>
<feature type="domain" description="Arrestin C-terminal-like" evidence="3">
    <location>
        <begin position="198"/>
        <end position="344"/>
    </location>
</feature>
<accession>A0AAE0JYM3</accession>
<reference evidence="4" key="1">
    <citation type="journal article" date="2023" name="Mol. Phylogenet. Evol.">
        <title>Genome-scale phylogeny and comparative genomics of the fungal order Sordariales.</title>
        <authorList>
            <person name="Hensen N."/>
            <person name="Bonometti L."/>
            <person name="Westerberg I."/>
            <person name="Brannstrom I.O."/>
            <person name="Guillou S."/>
            <person name="Cros-Aarteil S."/>
            <person name="Calhoun S."/>
            <person name="Haridas S."/>
            <person name="Kuo A."/>
            <person name="Mondo S."/>
            <person name="Pangilinan J."/>
            <person name="Riley R."/>
            <person name="LaButti K."/>
            <person name="Andreopoulos B."/>
            <person name="Lipzen A."/>
            <person name="Chen C."/>
            <person name="Yan M."/>
            <person name="Daum C."/>
            <person name="Ng V."/>
            <person name="Clum A."/>
            <person name="Steindorff A."/>
            <person name="Ohm R.A."/>
            <person name="Martin F."/>
            <person name="Silar P."/>
            <person name="Natvig D.O."/>
            <person name="Lalanne C."/>
            <person name="Gautier V."/>
            <person name="Ament-Velasquez S.L."/>
            <person name="Kruys A."/>
            <person name="Hutchinson M.I."/>
            <person name="Powell A.J."/>
            <person name="Barry K."/>
            <person name="Miller A.N."/>
            <person name="Grigoriev I.V."/>
            <person name="Debuchy R."/>
            <person name="Gladieux P."/>
            <person name="Hiltunen Thoren M."/>
            <person name="Johannesson H."/>
        </authorList>
    </citation>
    <scope>NUCLEOTIDE SEQUENCE</scope>
    <source>
        <strain evidence="4">CBS 232.78</strain>
    </source>
</reference>
<evidence type="ECO:0000256" key="2">
    <source>
        <dbReference type="ARBA" id="ARBA00038766"/>
    </source>
</evidence>
<dbReference type="InterPro" id="IPR050357">
    <property type="entry name" value="Arrestin_domain-protein"/>
</dbReference>
<evidence type="ECO:0000259" key="3">
    <source>
        <dbReference type="SMART" id="SM01017"/>
    </source>
</evidence>
<dbReference type="PANTHER" id="PTHR11188">
    <property type="entry name" value="ARRESTIN DOMAIN CONTAINING PROTEIN"/>
    <property type="match status" value="1"/>
</dbReference>
<reference evidence="4" key="2">
    <citation type="submission" date="2023-06" db="EMBL/GenBank/DDBJ databases">
        <authorList>
            <consortium name="Lawrence Berkeley National Laboratory"/>
            <person name="Haridas S."/>
            <person name="Hensen N."/>
            <person name="Bonometti L."/>
            <person name="Westerberg I."/>
            <person name="Brannstrom I.O."/>
            <person name="Guillou S."/>
            <person name="Cros-Aarteil S."/>
            <person name="Calhoun S."/>
            <person name="Kuo A."/>
            <person name="Mondo S."/>
            <person name="Pangilinan J."/>
            <person name="Riley R."/>
            <person name="LaButti K."/>
            <person name="Andreopoulos B."/>
            <person name="Lipzen A."/>
            <person name="Chen C."/>
            <person name="Yanf M."/>
            <person name="Daum C."/>
            <person name="Ng V."/>
            <person name="Clum A."/>
            <person name="Steindorff A."/>
            <person name="Ohm R."/>
            <person name="Martin F."/>
            <person name="Silar P."/>
            <person name="Natvig D."/>
            <person name="Lalanne C."/>
            <person name="Gautier V."/>
            <person name="Ament-velasquez S.L."/>
            <person name="Kruys A."/>
            <person name="Hutchinson M.I."/>
            <person name="Powell A.J."/>
            <person name="Barry K."/>
            <person name="Miller A.N."/>
            <person name="Grigoriev I.V."/>
            <person name="Debuchy R."/>
            <person name="Gladieux P."/>
            <person name="Thoren M.H."/>
            <person name="Johannesson H."/>
        </authorList>
    </citation>
    <scope>NUCLEOTIDE SEQUENCE</scope>
    <source>
        <strain evidence="4">CBS 232.78</strain>
    </source>
</reference>
<comment type="similarity">
    <text evidence="1">Belongs to the arrestin family.</text>
</comment>
<protein>
    <recommendedName>
        <fullName evidence="3">Arrestin C-terminal-like domain-containing protein</fullName>
    </recommendedName>
</protein>
<feature type="non-terminal residue" evidence="4">
    <location>
        <position position="490"/>
    </location>
</feature>
<dbReference type="PANTHER" id="PTHR11188:SF17">
    <property type="entry name" value="FI21816P1"/>
    <property type="match status" value="1"/>
</dbReference>
<dbReference type="Gene3D" id="2.60.40.640">
    <property type="match status" value="1"/>
</dbReference>
<dbReference type="AlphaFoldDB" id="A0AAE0JYM3"/>
<dbReference type="GO" id="GO:0005886">
    <property type="term" value="C:plasma membrane"/>
    <property type="evidence" value="ECO:0007669"/>
    <property type="project" value="TreeGrafter"/>
</dbReference>
<dbReference type="InterPro" id="IPR011022">
    <property type="entry name" value="Arrestin_C-like"/>
</dbReference>
<dbReference type="EMBL" id="JAULSW010000012">
    <property type="protein sequence ID" value="KAK3366442.1"/>
    <property type="molecule type" value="Genomic_DNA"/>
</dbReference>
<dbReference type="Proteomes" id="UP001285441">
    <property type="component" value="Unassembled WGS sequence"/>
</dbReference>
<dbReference type="SMART" id="SM01017">
    <property type="entry name" value="Arrestin_C"/>
    <property type="match status" value="1"/>
</dbReference>
<dbReference type="SUPFAM" id="SSF81296">
    <property type="entry name" value="E set domains"/>
    <property type="match status" value="1"/>
</dbReference>